<sequence>MIYAYNDIALRRNLWKDIEEIYKCNKGPWAVMRDFNNMLNIDERIGSKVTVAEIKEFRQCVDTCCLQELKSTGAFYTWNNKQSGEDRVMSRIDRVLANFEWITVLHASTVHYMTEGLYDHSPTIISWDNRKLMGNRHFKYFNMWSMDPDFKDKVVESWNKKINGTKMYQIVGKLNRLKGVLKQLNRTKFSNIEGKAEQVKKDLEEC</sequence>
<evidence type="ECO:0000313" key="2">
    <source>
        <dbReference type="RefSeq" id="XP_075096182.1"/>
    </source>
</evidence>
<dbReference type="RefSeq" id="XP_075096182.1">
    <property type="nucleotide sequence ID" value="XM_075240081.1"/>
</dbReference>
<gene>
    <name evidence="2" type="primary">LOC142174296</name>
</gene>
<protein>
    <submittedName>
        <fullName evidence="2">Uncharacterized protein LOC142174296</fullName>
    </submittedName>
</protein>
<proteinExistence type="predicted"/>
<reference evidence="2" key="2">
    <citation type="submission" date="2025-08" db="UniProtKB">
        <authorList>
            <consortium name="RefSeq"/>
        </authorList>
    </citation>
    <scope>IDENTIFICATION</scope>
    <source>
        <tissue evidence="2">Leaf</tissue>
    </source>
</reference>
<accession>A0AC58TG68</accession>
<dbReference type="Proteomes" id="UP000790787">
    <property type="component" value="Chromosome 20"/>
</dbReference>
<evidence type="ECO:0000313" key="1">
    <source>
        <dbReference type="Proteomes" id="UP000790787"/>
    </source>
</evidence>
<name>A0AC58TG68_TOBAC</name>
<organism evidence="1 2">
    <name type="scientific">Nicotiana tabacum</name>
    <name type="common">Common tobacco</name>
    <dbReference type="NCBI Taxonomy" id="4097"/>
    <lineage>
        <taxon>Eukaryota</taxon>
        <taxon>Viridiplantae</taxon>
        <taxon>Streptophyta</taxon>
        <taxon>Embryophyta</taxon>
        <taxon>Tracheophyta</taxon>
        <taxon>Spermatophyta</taxon>
        <taxon>Magnoliopsida</taxon>
        <taxon>eudicotyledons</taxon>
        <taxon>Gunneridae</taxon>
        <taxon>Pentapetalae</taxon>
        <taxon>asterids</taxon>
        <taxon>lamiids</taxon>
        <taxon>Solanales</taxon>
        <taxon>Solanaceae</taxon>
        <taxon>Nicotianoideae</taxon>
        <taxon>Nicotianeae</taxon>
        <taxon>Nicotiana</taxon>
    </lineage>
</organism>
<reference evidence="1" key="1">
    <citation type="journal article" date="2014" name="Nat. Commun.">
        <title>The tobacco genome sequence and its comparison with those of tomato and potato.</title>
        <authorList>
            <person name="Sierro N."/>
            <person name="Battey J.N."/>
            <person name="Ouadi S."/>
            <person name="Bakaher N."/>
            <person name="Bovet L."/>
            <person name="Willig A."/>
            <person name="Goepfert S."/>
            <person name="Peitsch M.C."/>
            <person name="Ivanov N.V."/>
        </authorList>
    </citation>
    <scope>NUCLEOTIDE SEQUENCE [LARGE SCALE GENOMIC DNA]</scope>
</reference>
<keyword evidence="1" id="KW-1185">Reference proteome</keyword>